<dbReference type="RefSeq" id="WP_146662246.1">
    <property type="nucleotide sequence ID" value="NZ_JMCC02000139.1"/>
</dbReference>
<evidence type="ECO:0000313" key="5">
    <source>
        <dbReference type="Proteomes" id="UP000031599"/>
    </source>
</evidence>
<dbReference type="PANTHER" id="PTHR30204:SF15">
    <property type="entry name" value="BLL5018 PROTEIN"/>
    <property type="match status" value="1"/>
</dbReference>
<reference evidence="4 5" key="1">
    <citation type="submission" date="2014-12" db="EMBL/GenBank/DDBJ databases">
        <title>Genome assembly of Enhygromyxa salina DSM 15201.</title>
        <authorList>
            <person name="Sharma G."/>
            <person name="Subramanian S."/>
        </authorList>
    </citation>
    <scope>NUCLEOTIDE SEQUENCE [LARGE SCALE GENOMIC DNA]</scope>
    <source>
        <strain evidence="4 5">DSM 15201</strain>
    </source>
</reference>
<dbReference type="GO" id="GO:0003700">
    <property type="term" value="F:DNA-binding transcription factor activity"/>
    <property type="evidence" value="ECO:0007669"/>
    <property type="project" value="InterPro"/>
</dbReference>
<proteinExistence type="predicted"/>
<dbReference type="CDD" id="cd04765">
    <property type="entry name" value="HTH_MlrA-like_sg2"/>
    <property type="match status" value="1"/>
</dbReference>
<keyword evidence="1" id="KW-0238">DNA-binding</keyword>
<dbReference type="InterPro" id="IPR000551">
    <property type="entry name" value="MerR-type_HTH_dom"/>
</dbReference>
<dbReference type="PANTHER" id="PTHR30204">
    <property type="entry name" value="REDOX-CYCLING DRUG-SENSING TRANSCRIPTIONAL ACTIVATOR SOXR"/>
    <property type="match status" value="1"/>
</dbReference>
<sequence length="187" mass="20665">MSDASKPAGKATAGRSKRTESGKAGSLELGTDKLYFKIGEVAEIVDVAAHVLRYWESEFSLIKPQKSRSQQRVYRRKDVENLLRIKHLLYARKFTIAGARQELRGGTSKIERAPVAGLYLARRSLADVREQIDQLAAVVRAEPEPADLAADPAQFVRDQASLGDGATTPEQQLLKRPNRRPAQDPSS</sequence>
<evidence type="ECO:0000313" key="4">
    <source>
        <dbReference type="EMBL" id="KIG12283.1"/>
    </source>
</evidence>
<dbReference type="Proteomes" id="UP000031599">
    <property type="component" value="Unassembled WGS sequence"/>
</dbReference>
<dbReference type="InterPro" id="IPR009061">
    <property type="entry name" value="DNA-bd_dom_put_sf"/>
</dbReference>
<evidence type="ECO:0000256" key="2">
    <source>
        <dbReference type="SAM" id="MobiDB-lite"/>
    </source>
</evidence>
<dbReference type="EMBL" id="JMCC02000139">
    <property type="protein sequence ID" value="KIG12283.1"/>
    <property type="molecule type" value="Genomic_DNA"/>
</dbReference>
<name>A0A0C1ZMM7_9BACT</name>
<dbReference type="GO" id="GO:0003677">
    <property type="term" value="F:DNA binding"/>
    <property type="evidence" value="ECO:0007669"/>
    <property type="project" value="UniProtKB-KW"/>
</dbReference>
<feature type="region of interest" description="Disordered" evidence="2">
    <location>
        <begin position="1"/>
        <end position="24"/>
    </location>
</feature>
<feature type="region of interest" description="Disordered" evidence="2">
    <location>
        <begin position="143"/>
        <end position="187"/>
    </location>
</feature>
<dbReference type="SMART" id="SM00422">
    <property type="entry name" value="HTH_MERR"/>
    <property type="match status" value="1"/>
</dbReference>
<evidence type="ECO:0000256" key="1">
    <source>
        <dbReference type="ARBA" id="ARBA00023125"/>
    </source>
</evidence>
<evidence type="ECO:0000259" key="3">
    <source>
        <dbReference type="PROSITE" id="PS50937"/>
    </source>
</evidence>
<accession>A0A0C1ZMM7</accession>
<organism evidence="4 5">
    <name type="scientific">Enhygromyxa salina</name>
    <dbReference type="NCBI Taxonomy" id="215803"/>
    <lineage>
        <taxon>Bacteria</taxon>
        <taxon>Pseudomonadati</taxon>
        <taxon>Myxococcota</taxon>
        <taxon>Polyangia</taxon>
        <taxon>Nannocystales</taxon>
        <taxon>Nannocystaceae</taxon>
        <taxon>Enhygromyxa</taxon>
    </lineage>
</organism>
<dbReference type="Pfam" id="PF13411">
    <property type="entry name" value="MerR_1"/>
    <property type="match status" value="1"/>
</dbReference>
<dbReference type="SUPFAM" id="SSF46955">
    <property type="entry name" value="Putative DNA-binding domain"/>
    <property type="match status" value="1"/>
</dbReference>
<dbReference type="Gene3D" id="1.10.1660.10">
    <property type="match status" value="1"/>
</dbReference>
<protein>
    <submittedName>
        <fullName evidence="4">Transcriptional regulator, MerR family protein</fullName>
    </submittedName>
</protein>
<comment type="caution">
    <text evidence="4">The sequence shown here is derived from an EMBL/GenBank/DDBJ whole genome shotgun (WGS) entry which is preliminary data.</text>
</comment>
<feature type="domain" description="HTH merR-type" evidence="3">
    <location>
        <begin position="35"/>
        <end position="105"/>
    </location>
</feature>
<dbReference type="PROSITE" id="PS50937">
    <property type="entry name" value="HTH_MERR_2"/>
    <property type="match status" value="1"/>
</dbReference>
<gene>
    <name evidence="4" type="ORF">DB30_01624</name>
</gene>
<dbReference type="InterPro" id="IPR047057">
    <property type="entry name" value="MerR_fam"/>
</dbReference>
<dbReference type="AlphaFoldDB" id="A0A0C1ZMM7"/>